<sequence>MNYLPNQQEHPHAEPSFCTPFPWTIASHPDTEGGYVIREVRHEQQTWCDQGYDLSTEEGDRRSLLVARHEAGNIRLLQAAPVLFVALRDLATSTGTATAARTMLESLFPDWQQLEIKRNQGE</sequence>
<dbReference type="RefSeq" id="WP_015725736.1">
    <property type="nucleotide sequence ID" value="NC_014972.1"/>
</dbReference>
<accession>A0A7U4DQI1</accession>
<evidence type="ECO:0000313" key="1">
    <source>
        <dbReference type="EMBL" id="ADW19211.1"/>
    </source>
</evidence>
<evidence type="ECO:0000313" key="2">
    <source>
        <dbReference type="Proteomes" id="UP000006365"/>
    </source>
</evidence>
<dbReference type="AlphaFoldDB" id="A0A7U4DQI1"/>
<dbReference type="KEGG" id="dpr:Despr_3078"/>
<keyword evidence="2" id="KW-1185">Reference proteome</keyword>
<organism evidence="1 2">
    <name type="scientific">Desulfobulbus propionicus (strain ATCC 33891 / DSM 2032 / VKM B-1956 / 1pr3)</name>
    <dbReference type="NCBI Taxonomy" id="577650"/>
    <lineage>
        <taxon>Bacteria</taxon>
        <taxon>Pseudomonadati</taxon>
        <taxon>Thermodesulfobacteriota</taxon>
        <taxon>Desulfobulbia</taxon>
        <taxon>Desulfobulbales</taxon>
        <taxon>Desulfobulbaceae</taxon>
        <taxon>Desulfobulbus</taxon>
    </lineage>
</organism>
<gene>
    <name evidence="1" type="ordered locus">Despr_3078</name>
</gene>
<proteinExistence type="predicted"/>
<name>A0A7U4DQI1_DESPD</name>
<dbReference type="EMBL" id="CP002364">
    <property type="protein sequence ID" value="ADW19211.1"/>
    <property type="molecule type" value="Genomic_DNA"/>
</dbReference>
<protein>
    <submittedName>
        <fullName evidence="1">Uncharacterized protein</fullName>
    </submittedName>
</protein>
<reference evidence="1 2" key="1">
    <citation type="journal article" date="2011" name="Stand. Genomic Sci.">
        <title>Complete genome sequence of Desulfobulbus propionicus type strain (1pr3).</title>
        <authorList>
            <person name="Pagani I."/>
            <person name="Lapidus A."/>
            <person name="Nolan M."/>
            <person name="Lucas S."/>
            <person name="Hammon N."/>
            <person name="Deshpande S."/>
            <person name="Cheng J.F."/>
            <person name="Chertkov O."/>
            <person name="Davenport K."/>
            <person name="Tapia R."/>
            <person name="Han C."/>
            <person name="Goodwin L."/>
            <person name="Pitluck S."/>
            <person name="Liolios K."/>
            <person name="Mavromatis K."/>
            <person name="Ivanova N."/>
            <person name="Mikhailova N."/>
            <person name="Pati A."/>
            <person name="Chen A."/>
            <person name="Palaniappan K."/>
            <person name="Land M."/>
            <person name="Hauser L."/>
            <person name="Chang Y.J."/>
            <person name="Jeffries C.D."/>
            <person name="Detter J.C."/>
            <person name="Brambilla E."/>
            <person name="Kannan K.P."/>
            <person name="Djao O.D."/>
            <person name="Rohde M."/>
            <person name="Pukall R."/>
            <person name="Spring S."/>
            <person name="Goker M."/>
            <person name="Sikorski J."/>
            <person name="Woyke T."/>
            <person name="Bristow J."/>
            <person name="Eisen J.A."/>
            <person name="Markowitz V."/>
            <person name="Hugenholtz P."/>
            <person name="Kyrpides N.C."/>
            <person name="Klenk H.P."/>
        </authorList>
    </citation>
    <scope>NUCLEOTIDE SEQUENCE [LARGE SCALE GENOMIC DNA]</scope>
    <source>
        <strain evidence="2">ATCC 33891 / DSM 2032 / 1pr3</strain>
    </source>
</reference>
<dbReference type="Proteomes" id="UP000006365">
    <property type="component" value="Chromosome"/>
</dbReference>